<dbReference type="Proteomes" id="UP000297776">
    <property type="component" value="Unassembled WGS sequence"/>
</dbReference>
<reference evidence="2 3" key="1">
    <citation type="submission" date="2019-03" db="EMBL/GenBank/DDBJ databases">
        <authorList>
            <person name="Yang Y."/>
        </authorList>
    </citation>
    <scope>NUCLEOTIDE SEQUENCE [LARGE SCALE GENOMIC DNA]</scope>
    <source>
        <strain evidence="2 3">ASL-1</strain>
    </source>
</reference>
<name>A0A4Y8LJG0_9BACL</name>
<dbReference type="Pfam" id="PF07883">
    <property type="entry name" value="Cupin_2"/>
    <property type="match status" value="1"/>
</dbReference>
<dbReference type="InterPro" id="IPR014710">
    <property type="entry name" value="RmlC-like_jellyroll"/>
</dbReference>
<dbReference type="EMBL" id="SORX01000003">
    <property type="protein sequence ID" value="TFE02345.1"/>
    <property type="molecule type" value="Genomic_DNA"/>
</dbReference>
<dbReference type="Gene3D" id="2.60.120.10">
    <property type="entry name" value="Jelly Rolls"/>
    <property type="match status" value="1"/>
</dbReference>
<dbReference type="OrthoDB" id="3782397at2"/>
<accession>A0A4Y8LJG0</accession>
<evidence type="ECO:0000313" key="2">
    <source>
        <dbReference type="EMBL" id="TFE02345.1"/>
    </source>
</evidence>
<dbReference type="InterPro" id="IPR013096">
    <property type="entry name" value="Cupin_2"/>
</dbReference>
<keyword evidence="3" id="KW-1185">Reference proteome</keyword>
<comment type="caution">
    <text evidence="2">The sequence shown here is derived from an EMBL/GenBank/DDBJ whole genome shotgun (WGS) entry which is preliminary data.</text>
</comment>
<dbReference type="AlphaFoldDB" id="A0A4Y8LJG0"/>
<evidence type="ECO:0000313" key="3">
    <source>
        <dbReference type="Proteomes" id="UP000297776"/>
    </source>
</evidence>
<feature type="domain" description="Cupin type-2" evidence="1">
    <location>
        <begin position="37"/>
        <end position="96"/>
    </location>
</feature>
<proteinExistence type="predicted"/>
<dbReference type="InterPro" id="IPR011051">
    <property type="entry name" value="RmlC_Cupin_sf"/>
</dbReference>
<dbReference type="SUPFAM" id="SSF51182">
    <property type="entry name" value="RmlC-like cupins"/>
    <property type="match status" value="1"/>
</dbReference>
<evidence type="ECO:0000259" key="1">
    <source>
        <dbReference type="Pfam" id="PF07883"/>
    </source>
</evidence>
<organism evidence="2 3">
    <name type="scientific">Jeotgalibacillus salarius</name>
    <dbReference type="NCBI Taxonomy" id="546023"/>
    <lineage>
        <taxon>Bacteria</taxon>
        <taxon>Bacillati</taxon>
        <taxon>Bacillota</taxon>
        <taxon>Bacilli</taxon>
        <taxon>Bacillales</taxon>
        <taxon>Caryophanaceae</taxon>
        <taxon>Jeotgalibacillus</taxon>
    </lineage>
</organism>
<dbReference type="RefSeq" id="WP_134381045.1">
    <property type="nucleotide sequence ID" value="NZ_SORX01000003.1"/>
</dbReference>
<gene>
    <name evidence="2" type="ORF">E2626_07135</name>
</gene>
<sequence length="112" mass="12466">MKIFKIEKEVAKHVTHFDSDFLLNPIFSLAGEIKTSFVTLEAGGVIGFHQATVAQFILILSGEGEVCSENRKYQPVMKGHAVFWEQGEWHETISASGLTALDVNHIHLNLSE</sequence>
<protein>
    <submittedName>
        <fullName evidence="2">Cupin domain-containing protein</fullName>
    </submittedName>
</protein>